<accession>A0AAE0EVF7</accession>
<evidence type="ECO:0000313" key="2">
    <source>
        <dbReference type="EMBL" id="KAK3242318.1"/>
    </source>
</evidence>
<sequence length="364" mass="38542">MGSMFEAEHQNAARQVDEVGVSGWGRRGSGGGWGHGWGDDEVGEQSGRQGGSQLGLQSVARQAEAELDGQVERTRRLAEEAGPPPEACEPPIVEGWWLVMGAGHSMQMVSGGRILLRGMTPSLQVVFDAGVVGDAGARLVPAPVTEALMEMGMYDETTEDAGNQRGYIRGVPQMNDHDGDPPPGEDDPAFRCPVCSERIAPHPVRMAHHLRQSHRRDDCAGPDLAAFGRMVGKKVPGEIQPWLMGARLVALLKPDGGVRPVTCGERPKWDIGEPGHVRAAYDTAVPLLAEIGLELNVRKSVVYSPAGACAAFREVVDAGGVPMPSAEVPLEGIKVLGIPVGSDACLGGGPMHRDCAYGRRGHPS</sequence>
<proteinExistence type="predicted"/>
<dbReference type="AlphaFoldDB" id="A0AAE0EVF7"/>
<feature type="region of interest" description="Disordered" evidence="1">
    <location>
        <begin position="1"/>
        <end position="55"/>
    </location>
</feature>
<evidence type="ECO:0000313" key="3">
    <source>
        <dbReference type="Proteomes" id="UP001190700"/>
    </source>
</evidence>
<dbReference type="EMBL" id="LGRX02033194">
    <property type="protein sequence ID" value="KAK3242318.1"/>
    <property type="molecule type" value="Genomic_DNA"/>
</dbReference>
<gene>
    <name evidence="2" type="ORF">CYMTET_47990</name>
</gene>
<organism evidence="2 3">
    <name type="scientific">Cymbomonas tetramitiformis</name>
    <dbReference type="NCBI Taxonomy" id="36881"/>
    <lineage>
        <taxon>Eukaryota</taxon>
        <taxon>Viridiplantae</taxon>
        <taxon>Chlorophyta</taxon>
        <taxon>Pyramimonadophyceae</taxon>
        <taxon>Pyramimonadales</taxon>
        <taxon>Pyramimonadaceae</taxon>
        <taxon>Cymbomonas</taxon>
    </lineage>
</organism>
<name>A0AAE0EVF7_9CHLO</name>
<comment type="caution">
    <text evidence="2">The sequence shown here is derived from an EMBL/GenBank/DDBJ whole genome shotgun (WGS) entry which is preliminary data.</text>
</comment>
<feature type="compositionally biased region" description="Gly residues" evidence="1">
    <location>
        <begin position="22"/>
        <end position="36"/>
    </location>
</feature>
<protein>
    <submittedName>
        <fullName evidence="2">Uncharacterized protein</fullName>
    </submittedName>
</protein>
<keyword evidence="3" id="KW-1185">Reference proteome</keyword>
<feature type="compositionally biased region" description="Basic and acidic residues" evidence="1">
    <location>
        <begin position="1"/>
        <end position="17"/>
    </location>
</feature>
<dbReference type="Proteomes" id="UP001190700">
    <property type="component" value="Unassembled WGS sequence"/>
</dbReference>
<evidence type="ECO:0000256" key="1">
    <source>
        <dbReference type="SAM" id="MobiDB-lite"/>
    </source>
</evidence>
<reference evidence="2 3" key="1">
    <citation type="journal article" date="2015" name="Genome Biol. Evol.">
        <title>Comparative Genomics of a Bacterivorous Green Alga Reveals Evolutionary Causalities and Consequences of Phago-Mixotrophic Mode of Nutrition.</title>
        <authorList>
            <person name="Burns J.A."/>
            <person name="Paasch A."/>
            <person name="Narechania A."/>
            <person name="Kim E."/>
        </authorList>
    </citation>
    <scope>NUCLEOTIDE SEQUENCE [LARGE SCALE GENOMIC DNA]</scope>
    <source>
        <strain evidence="2 3">PLY_AMNH</strain>
    </source>
</reference>